<organism evidence="1 2">
    <name type="scientific">Enterobacter soli</name>
    <dbReference type="NCBI Taxonomy" id="885040"/>
    <lineage>
        <taxon>Bacteria</taxon>
        <taxon>Pseudomonadati</taxon>
        <taxon>Pseudomonadota</taxon>
        <taxon>Gammaproteobacteria</taxon>
        <taxon>Enterobacterales</taxon>
        <taxon>Enterobacteriaceae</taxon>
        <taxon>Enterobacter</taxon>
    </lineage>
</organism>
<dbReference type="RefSeq" id="WP_088545066.1">
    <property type="nucleotide sequence ID" value="NZ_CP143719.1"/>
</dbReference>
<dbReference type="EMBL" id="JAVDKS010000012">
    <property type="protein sequence ID" value="MDQ2258901.1"/>
    <property type="molecule type" value="Genomic_DNA"/>
</dbReference>
<reference evidence="1 2" key="1">
    <citation type="submission" date="2023-08" db="EMBL/GenBank/DDBJ databases">
        <authorList>
            <person name="Dale J."/>
        </authorList>
    </citation>
    <scope>NUCLEOTIDE SEQUENCE [LARGE SCALE GENOMIC DNA]</scope>
    <source>
        <strain evidence="1 2">2023EL-00788</strain>
    </source>
</reference>
<keyword evidence="2" id="KW-1185">Reference proteome</keyword>
<evidence type="ECO:0000313" key="2">
    <source>
        <dbReference type="Proteomes" id="UP001225042"/>
    </source>
</evidence>
<protein>
    <recommendedName>
        <fullName evidence="3">Lipoprotein</fullName>
    </recommendedName>
</protein>
<evidence type="ECO:0000313" key="1">
    <source>
        <dbReference type="EMBL" id="MDQ2258901.1"/>
    </source>
</evidence>
<dbReference type="AlphaFoldDB" id="A0AAW8HDH4"/>
<gene>
    <name evidence="1" type="ORF">RBJ67_22495</name>
</gene>
<evidence type="ECO:0008006" key="3">
    <source>
        <dbReference type="Google" id="ProtNLM"/>
    </source>
</evidence>
<sequence>MKKISQFIMTVGLSLVVVGCSSQKNTENPDKQVAEECVNKIDSIAKGKSGTVNHLGIRKEDGVVARAGGVALKEGKQTWLPYVEATLLDNGVPGSAWRNCMQQHGVDIGS</sequence>
<proteinExistence type="predicted"/>
<dbReference type="Proteomes" id="UP001225042">
    <property type="component" value="Unassembled WGS sequence"/>
</dbReference>
<comment type="caution">
    <text evidence="1">The sequence shown here is derived from an EMBL/GenBank/DDBJ whole genome shotgun (WGS) entry which is preliminary data.</text>
</comment>
<dbReference type="PROSITE" id="PS51257">
    <property type="entry name" value="PROKAR_LIPOPROTEIN"/>
    <property type="match status" value="1"/>
</dbReference>
<name>A0AAW8HDH4_9ENTR</name>
<accession>A0AAW8HDH4</accession>